<accession>A0ACC0V7U3</accession>
<reference evidence="1" key="1">
    <citation type="submission" date="2022-10" db="EMBL/GenBank/DDBJ databases">
        <title>Complete Genome of Trichothecium roseum strain YXFP-22015, a Plant Pathogen Isolated from Citrus.</title>
        <authorList>
            <person name="Wang Y."/>
            <person name="Zhu L."/>
        </authorList>
    </citation>
    <scope>NUCLEOTIDE SEQUENCE</scope>
    <source>
        <strain evidence="1">YXFP-22015</strain>
    </source>
</reference>
<keyword evidence="2" id="KW-1185">Reference proteome</keyword>
<evidence type="ECO:0000313" key="2">
    <source>
        <dbReference type="Proteomes" id="UP001163324"/>
    </source>
</evidence>
<protein>
    <submittedName>
        <fullName evidence="1">Uncharacterized protein</fullName>
    </submittedName>
</protein>
<dbReference type="Proteomes" id="UP001163324">
    <property type="component" value="Chromosome 3"/>
</dbReference>
<name>A0ACC0V7U3_9HYPO</name>
<proteinExistence type="predicted"/>
<comment type="caution">
    <text evidence="1">The sequence shown here is derived from an EMBL/GenBank/DDBJ whole genome shotgun (WGS) entry which is preliminary data.</text>
</comment>
<gene>
    <name evidence="1" type="ORF">N3K66_003787</name>
</gene>
<sequence>MNDPNAAAGMMDPSAFMANQGQFNPAQFQNQQQQAQQQMPAMQNGPMRNASPSAFQNSAYQTNPVIPSKRPRPREDSLAGSPSQHSQMLPTSRSQTPQQQGYSGYQPGAMSQGSGGQFSHLQANGSANASPSPIMGNQMRPGSVPQRVATASPHPFSPSNQQFGSQTSPIPSEHGTPQPNQYMQNMPQGYNQNVAPSPSNARPSPNPNALAGGQMMPQQMSQMHQQMGQMPNNFYAQLQHQQAQQQQQPHQQQQQAQQGHPGQQQAQNMTNHQKMAAYQMRLQQQAQGQAHMHAQMSAQNMGRGMMPKQQMAGMPNGQGPQAQAGMRQRPQATPNPEQFMKNLSALMQAKGLPLETNPMVAERPVNLMILFQAVQSKGSYKAVTSNNLWAQIAQLIGLPGQMPNISLALKQVYERNLLKFEEQQQQPPQQQPQQQQQQQTQSAQQPQHPGTPQKAMHSGQHVNQGQIPPGQQQQQKTPIKPGQPVNGFSTPQPIPQGHQNTMPGHARNSIPKGMETPGAHDMHAQSPIHAKPGSMPRPLPQNAMKAGDMVPIIQPKSDEYTPCGREPKAWGGWDLNSQGEINLAEELSNVRPDIPPLVALGHIDIAALTRSLQSGINAEIRLALDTLATVSNSPFPQLNIQLKFCDDLVEALVDCAEEQLEFLAEHTLEVSYEVQLSSYEEVVRACRLEQWAIKEIPVVGTNDYQLDRAVERLICITTILRNLSFPGDHADNHVVLADEMIVKFLSTLIRYLGTRNMLLRTHANTLDLMKDLVIMLSNIAGSVELPNREHALCLLQFLLAFSPSSAPLRIDEALSFPSFEPGVHTYLPHAVDAMAKLLARDEPNRTHYKALFALDVTSEPDYDLLSRAFSLSISTIPNVNQERYRTPTLPSLVDTRRPYLMQGLLVAEIIVSMAPSSESSLVRSWISPENGLVQSLYKLLRDLCMRFEQPPAYNRNVTRGPPRKDPEHVYLAVLISSVLRRLAEKAYDPHDRKSVPVPMIPSSQALMDSMSLSSPEWTTEGLLRQLSVCFNLGQ</sequence>
<organism evidence="1 2">
    <name type="scientific">Trichothecium roseum</name>
    <dbReference type="NCBI Taxonomy" id="47278"/>
    <lineage>
        <taxon>Eukaryota</taxon>
        <taxon>Fungi</taxon>
        <taxon>Dikarya</taxon>
        <taxon>Ascomycota</taxon>
        <taxon>Pezizomycotina</taxon>
        <taxon>Sordariomycetes</taxon>
        <taxon>Hypocreomycetidae</taxon>
        <taxon>Hypocreales</taxon>
        <taxon>Hypocreales incertae sedis</taxon>
        <taxon>Trichothecium</taxon>
    </lineage>
</organism>
<dbReference type="EMBL" id="CM047942">
    <property type="protein sequence ID" value="KAI9901970.1"/>
    <property type="molecule type" value="Genomic_DNA"/>
</dbReference>
<evidence type="ECO:0000313" key="1">
    <source>
        <dbReference type="EMBL" id="KAI9901970.1"/>
    </source>
</evidence>